<evidence type="ECO:0000313" key="2">
    <source>
        <dbReference type="Proteomes" id="UP000013261"/>
    </source>
</evidence>
<proteinExistence type="predicted"/>
<keyword evidence="2" id="KW-1185">Reference proteome</keyword>
<accession>N9L932</accession>
<dbReference type="RefSeq" id="WP_005190184.1">
    <property type="nucleotide sequence ID" value="NZ_KB850050.1"/>
</dbReference>
<reference evidence="1 2" key="1">
    <citation type="submission" date="2013-02" db="EMBL/GenBank/DDBJ databases">
        <title>The Genome Sequence of Acinetobacter sp. ANC 4105.</title>
        <authorList>
            <consortium name="The Broad Institute Genome Sequencing Platform"/>
            <consortium name="The Broad Institute Genome Sequencing Center for Infectious Disease"/>
            <person name="Cerqueira G."/>
            <person name="Feldgarden M."/>
            <person name="Courvalin P."/>
            <person name="Perichon B."/>
            <person name="Grillot-Courvalin C."/>
            <person name="Clermont D."/>
            <person name="Rocha E."/>
            <person name="Yoon E.-J."/>
            <person name="Nemec A."/>
            <person name="Walker B."/>
            <person name="Young S.K."/>
            <person name="Zeng Q."/>
            <person name="Gargeya S."/>
            <person name="Fitzgerald M."/>
            <person name="Haas B."/>
            <person name="Abouelleil A."/>
            <person name="Alvarado L."/>
            <person name="Arachchi H.M."/>
            <person name="Berlin A.M."/>
            <person name="Chapman S.B."/>
            <person name="Dewar J."/>
            <person name="Goldberg J."/>
            <person name="Griggs A."/>
            <person name="Gujja S."/>
            <person name="Hansen M."/>
            <person name="Howarth C."/>
            <person name="Imamovic A."/>
            <person name="Larimer J."/>
            <person name="McCowan C."/>
            <person name="Murphy C."/>
            <person name="Neiman D."/>
            <person name="Pearson M."/>
            <person name="Priest M."/>
            <person name="Roberts A."/>
            <person name="Saif S."/>
            <person name="Shea T."/>
            <person name="Sisk P."/>
            <person name="Sykes S."/>
            <person name="Wortman J."/>
            <person name="Nusbaum C."/>
            <person name="Birren B."/>
        </authorList>
    </citation>
    <scope>NUCLEOTIDE SEQUENCE [LARGE SCALE GENOMIC DNA]</scope>
    <source>
        <strain evidence="1 2">ANC 4105</strain>
    </source>
</reference>
<comment type="caution">
    <text evidence="1">The sequence shown here is derived from an EMBL/GenBank/DDBJ whole genome shotgun (WGS) entry which is preliminary data.</text>
</comment>
<dbReference type="PATRIC" id="fig|1217703.3.peg.2651"/>
<gene>
    <name evidence="1" type="ORF">F904_02730</name>
</gene>
<dbReference type="Proteomes" id="UP000013261">
    <property type="component" value="Unassembled WGS sequence"/>
</dbReference>
<protein>
    <submittedName>
        <fullName evidence="1">Uncharacterized protein</fullName>
    </submittedName>
</protein>
<dbReference type="EMBL" id="APRL01000013">
    <property type="protein sequence ID" value="ENW92787.1"/>
    <property type="molecule type" value="Genomic_DNA"/>
</dbReference>
<dbReference type="HOGENOM" id="CLU_2598082_0_0_6"/>
<organism evidence="1 2">
    <name type="scientific">Acinetobacter dispersus</name>
    <dbReference type="NCBI Taxonomy" id="70348"/>
    <lineage>
        <taxon>Bacteria</taxon>
        <taxon>Pseudomonadati</taxon>
        <taxon>Pseudomonadota</taxon>
        <taxon>Gammaproteobacteria</taxon>
        <taxon>Moraxellales</taxon>
        <taxon>Moraxellaceae</taxon>
        <taxon>Acinetobacter</taxon>
    </lineage>
</organism>
<name>N9L932_9GAMM</name>
<evidence type="ECO:0000313" key="1">
    <source>
        <dbReference type="EMBL" id="ENW92787.1"/>
    </source>
</evidence>
<dbReference type="AlphaFoldDB" id="N9L932"/>
<dbReference type="OrthoDB" id="9921953at2"/>
<sequence>MGKKKNRQARLKLLNPTSSDLNGKDLAQRIKEIDAASTYINVSRVRKVIIHVCESKVPQLEKYMAKFFIKHGYKANIMD</sequence>